<dbReference type="SMART" id="SM00089">
    <property type="entry name" value="PKD"/>
    <property type="match status" value="2"/>
</dbReference>
<dbReference type="PATRIC" id="fig|1618570.3.peg.227"/>
<feature type="signal peptide" evidence="1">
    <location>
        <begin position="1"/>
        <end position="26"/>
    </location>
</feature>
<dbReference type="SUPFAM" id="SSF49299">
    <property type="entry name" value="PKD domain"/>
    <property type="match status" value="2"/>
</dbReference>
<reference evidence="3 4" key="1">
    <citation type="journal article" date="2015" name="Nature">
        <title>rRNA introns, odd ribosomes, and small enigmatic genomes across a large radiation of phyla.</title>
        <authorList>
            <person name="Brown C.T."/>
            <person name="Hug L.A."/>
            <person name="Thomas B.C."/>
            <person name="Sharon I."/>
            <person name="Castelle C.J."/>
            <person name="Singh A."/>
            <person name="Wilkins M.J."/>
            <person name="Williams K.H."/>
            <person name="Banfield J.F."/>
        </authorList>
    </citation>
    <scope>NUCLEOTIDE SEQUENCE [LARGE SCALE GENOMIC DNA]</scope>
</reference>
<dbReference type="CDD" id="cd00146">
    <property type="entry name" value="PKD"/>
    <property type="match status" value="1"/>
</dbReference>
<evidence type="ECO:0000313" key="3">
    <source>
        <dbReference type="EMBL" id="KKQ86039.1"/>
    </source>
</evidence>
<feature type="chain" id="PRO_5002533729" description="PKD domain-containing protein" evidence="1">
    <location>
        <begin position="27"/>
        <end position="677"/>
    </location>
</feature>
<dbReference type="InterPro" id="IPR013783">
    <property type="entry name" value="Ig-like_fold"/>
</dbReference>
<dbReference type="AlphaFoldDB" id="A0A0G0NJE3"/>
<feature type="domain" description="PKD" evidence="2">
    <location>
        <begin position="454"/>
        <end position="527"/>
    </location>
</feature>
<dbReference type="InterPro" id="IPR022409">
    <property type="entry name" value="PKD/Chitinase_dom"/>
</dbReference>
<dbReference type="Gene3D" id="2.60.40.10">
    <property type="entry name" value="Immunoglobulins"/>
    <property type="match status" value="2"/>
</dbReference>
<dbReference type="EMBL" id="LBVL01000002">
    <property type="protein sequence ID" value="KKQ86039.1"/>
    <property type="molecule type" value="Genomic_DNA"/>
</dbReference>
<accession>A0A0G0NJE3</accession>
<evidence type="ECO:0000256" key="1">
    <source>
        <dbReference type="SAM" id="SignalP"/>
    </source>
</evidence>
<sequence>MNKWGKLISILLFLFSLFLFPTSAKAQFQGDFGSISGQVRWGTETLPSNAFIVNIVGNSTGHTNSTYDADFNTGFSLPPDTYTVTARITAGLPYGGSGPGSPLFDIGSQTVTVAEGQAVTGINFDASTVSGLVKGTFKINGVPSSGWVQFCSPVVTDPCPAQRDANNGPSYNFGGNFKLPVAPGSYRVHVTTDATNAFSAGIVPITITAGQILDLTTSTVSVPSGQNVTVSLAGIEVTFSDVTTSGFMSATVTSHPQGGQPPSQYRFLGTYYELTTTVAYTGPITVKFTYNDADVHGQESNLKLFHWDGVQWVDITLPPPDGVDTVNNIITGVTPTLSPFAIGDLLNSPPTADAGGPYQVDEGGSVGVTASGSDPENGTLTYAWDLDNNGSFETTGQSVTFSAAGLDGPITRTVAVQVTDEGGLTATDQATVEVANVAPSVGTVTAPVEPVAITNSVNAGVNFTDPGTSDTHTAVWKWGDSSTSEGTVTGGSATGSHPYTSAGVYTVKVTVTDDDGGSNQQTFQFVVVYDPNGGFVTGGGWIDSPSGAYTTNSTLTGKANFGFVSKYQQGATVPTGNTKFQFKVADLNFDSTIYDWLVVAGPNAKYKGSGTINGEGDYGFILNARDGQVNGGGGVDKFRIKIWDKATDTVVYDNQLGDSGDSEATDTIEAGSIVIHN</sequence>
<comment type="caution">
    <text evidence="3">The sequence shown here is derived from an EMBL/GenBank/DDBJ whole genome shotgun (WGS) entry which is preliminary data.</text>
</comment>
<gene>
    <name evidence="3" type="ORF">UT08_C0002G0061</name>
</gene>
<dbReference type="Proteomes" id="UP000034081">
    <property type="component" value="Unassembled WGS sequence"/>
</dbReference>
<protein>
    <recommendedName>
        <fullName evidence="2">PKD domain-containing protein</fullName>
    </recommendedName>
</protein>
<name>A0A0G0NJE3_9BACT</name>
<evidence type="ECO:0000259" key="2">
    <source>
        <dbReference type="PROSITE" id="PS50093"/>
    </source>
</evidence>
<dbReference type="STRING" id="1618570.UT08_C0002G0061"/>
<keyword evidence="1" id="KW-0732">Signal</keyword>
<evidence type="ECO:0000313" key="4">
    <source>
        <dbReference type="Proteomes" id="UP000034081"/>
    </source>
</evidence>
<dbReference type="PROSITE" id="PS50093">
    <property type="entry name" value="PKD"/>
    <property type="match status" value="1"/>
</dbReference>
<dbReference type="Pfam" id="PF18911">
    <property type="entry name" value="PKD_4"/>
    <property type="match status" value="2"/>
</dbReference>
<proteinExistence type="predicted"/>
<dbReference type="InterPro" id="IPR000601">
    <property type="entry name" value="PKD_dom"/>
</dbReference>
<organism evidence="3 4">
    <name type="scientific">Candidatus Woesebacteria bacterium GW2011_GWB1_38_8</name>
    <dbReference type="NCBI Taxonomy" id="1618570"/>
    <lineage>
        <taxon>Bacteria</taxon>
        <taxon>Candidatus Woeseibacteriota</taxon>
    </lineage>
</organism>
<dbReference type="InterPro" id="IPR035986">
    <property type="entry name" value="PKD_dom_sf"/>
</dbReference>